<dbReference type="InterPro" id="IPR036910">
    <property type="entry name" value="HMG_box_dom_sf"/>
</dbReference>
<dbReference type="Proteomes" id="UP000695007">
    <property type="component" value="Unplaced"/>
</dbReference>
<sequence length="737" mass="84638">MSSTVIKETETENFSLRLSESYIDETQEKNQLNNIVISDSSSTESIFSCNQTNNFKHSMKIQNQLQMGINRNKFVIEKSNPENEQTKVSRTVEESVVQHISLSEDKKKEILQWLSNNFDGFMCETSYSQESIISKSRKSDTSSGNSSLERLELNFETPNNRGKFAKSKKTIKKNSTKQNTLDQYFIKLNEGPLNIINDSIVMNTNSDKIPISNIKINSRKLVVPECNPLVSNVSLDNSYNQISISKIKPNLNTIINCTINDYADILENLYGKTWKNKASTLISSTKPKQEQRTKILKDLQTEKNIILRQSRYNNKFDDYLSNNENENYIKTSIQYSETSKKSINKELKDSCINDGSIIECSLNCSYHTALSNSIVAQNKQLKIINPLTIEGNDKNKTTLSVCDSNFDLDVRNWESRNNQRKLSFHSTSSSTSEFDPEERVLPKLIVKHTRIKDLSSSLSIKPKLIKQLDEQDTKKSFLASLSKNVPHENADCKAMIYRIKYNIMKEELCKDLYKLFNEQVFDNKLPNDMLIEWSTRLRGTAGKCYNKQSLKTSKKTVRSSRIVLATKILDSPDRLRDTLIHEMCHTATWLINNVSDGHGSFWKAWATKATKVFPELPPISRCHNYEIQTKYMYKCINCGYSIGRHSKSLDLNKKRCGFCHGVFELLINKNTKSEKIKKKSTFQTKQLSGFALYVKENYQSVKQSRIAIKHGEVMKILSKQFSAIKITQKSKEHINET</sequence>
<dbReference type="PANTHER" id="PTHR23099">
    <property type="entry name" value="TRANSCRIPTIONAL REGULATOR"/>
    <property type="match status" value="1"/>
</dbReference>
<dbReference type="PANTHER" id="PTHR23099:SF0">
    <property type="entry name" value="GERM CELL NUCLEAR ACIDIC PROTEIN"/>
    <property type="match status" value="1"/>
</dbReference>
<proteinExistence type="predicted"/>
<gene>
    <name evidence="3" type="primary">LOC105365823</name>
</gene>
<accession>A0AAJ6YQJ3</accession>
<feature type="domain" description="SprT-like" evidence="1">
    <location>
        <begin position="506"/>
        <end position="666"/>
    </location>
</feature>
<dbReference type="GO" id="GO:0005634">
    <property type="term" value="C:nucleus"/>
    <property type="evidence" value="ECO:0007669"/>
    <property type="project" value="TreeGrafter"/>
</dbReference>
<dbReference type="GeneID" id="105365823"/>
<reference evidence="3" key="1">
    <citation type="submission" date="2025-08" db="UniProtKB">
        <authorList>
            <consortium name="RefSeq"/>
        </authorList>
    </citation>
    <scope>IDENTIFICATION</scope>
</reference>
<dbReference type="SUPFAM" id="SSF47095">
    <property type="entry name" value="HMG-box"/>
    <property type="match status" value="1"/>
</dbReference>
<dbReference type="SMART" id="SM00731">
    <property type="entry name" value="SprT"/>
    <property type="match status" value="1"/>
</dbReference>
<dbReference type="KEGG" id="csol:105365823"/>
<name>A0AAJ6YQJ3_9HYME</name>
<keyword evidence="2" id="KW-1185">Reference proteome</keyword>
<dbReference type="GO" id="GO:0006974">
    <property type="term" value="P:DNA damage response"/>
    <property type="evidence" value="ECO:0007669"/>
    <property type="project" value="UniProtKB-ARBA"/>
</dbReference>
<evidence type="ECO:0000313" key="3">
    <source>
        <dbReference type="RefSeq" id="XP_011502383.1"/>
    </source>
</evidence>
<evidence type="ECO:0000259" key="1">
    <source>
        <dbReference type="SMART" id="SM00731"/>
    </source>
</evidence>
<dbReference type="CTD" id="93953"/>
<dbReference type="InterPro" id="IPR006640">
    <property type="entry name" value="SprT-like_domain"/>
</dbReference>
<evidence type="ECO:0000313" key="2">
    <source>
        <dbReference type="Proteomes" id="UP000695007"/>
    </source>
</evidence>
<protein>
    <submittedName>
        <fullName evidence="3">Uncharacterized protein LOC105365823</fullName>
    </submittedName>
</protein>
<dbReference type="CDD" id="cd00084">
    <property type="entry name" value="HMG-box_SF"/>
    <property type="match status" value="1"/>
</dbReference>
<organism evidence="2 3">
    <name type="scientific">Ceratosolen solmsi marchali</name>
    <dbReference type="NCBI Taxonomy" id="326594"/>
    <lineage>
        <taxon>Eukaryota</taxon>
        <taxon>Metazoa</taxon>
        <taxon>Ecdysozoa</taxon>
        <taxon>Arthropoda</taxon>
        <taxon>Hexapoda</taxon>
        <taxon>Insecta</taxon>
        <taxon>Pterygota</taxon>
        <taxon>Neoptera</taxon>
        <taxon>Endopterygota</taxon>
        <taxon>Hymenoptera</taxon>
        <taxon>Apocrita</taxon>
        <taxon>Proctotrupomorpha</taxon>
        <taxon>Chalcidoidea</taxon>
        <taxon>Agaonidae</taxon>
        <taxon>Agaoninae</taxon>
        <taxon>Ceratosolen</taxon>
    </lineage>
</organism>
<dbReference type="Pfam" id="PF10263">
    <property type="entry name" value="SprT-like"/>
    <property type="match status" value="1"/>
</dbReference>
<dbReference type="RefSeq" id="XP_011502383.1">
    <property type="nucleotide sequence ID" value="XM_011504081.1"/>
</dbReference>
<dbReference type="AlphaFoldDB" id="A0AAJ6YQJ3"/>